<proteinExistence type="predicted"/>
<dbReference type="AlphaFoldDB" id="A0A1I2NA82"/>
<organism evidence="2 3">
    <name type="scientific">Planifilum fulgidum</name>
    <dbReference type="NCBI Taxonomy" id="201973"/>
    <lineage>
        <taxon>Bacteria</taxon>
        <taxon>Bacillati</taxon>
        <taxon>Bacillota</taxon>
        <taxon>Bacilli</taxon>
        <taxon>Bacillales</taxon>
        <taxon>Thermoactinomycetaceae</taxon>
        <taxon>Planifilum</taxon>
    </lineage>
</organism>
<dbReference type="Proteomes" id="UP000198661">
    <property type="component" value="Unassembled WGS sequence"/>
</dbReference>
<protein>
    <submittedName>
        <fullName evidence="2">Uncharacterized protein</fullName>
    </submittedName>
</protein>
<feature type="compositionally biased region" description="Basic and acidic residues" evidence="1">
    <location>
        <begin position="45"/>
        <end position="57"/>
    </location>
</feature>
<keyword evidence="3" id="KW-1185">Reference proteome</keyword>
<name>A0A1I2NA82_9BACL</name>
<feature type="region of interest" description="Disordered" evidence="1">
    <location>
        <begin position="1"/>
        <end position="73"/>
    </location>
</feature>
<sequence length="89" mass="9895">MCVERVKHADQLPAPRSAAAPAVPDSDLLSLPLSSSRRGSAPQQEKGRHSASMEKRWQTSLVPSREKVRSMKVTSPFARMIKTEEERVP</sequence>
<evidence type="ECO:0000256" key="1">
    <source>
        <dbReference type="SAM" id="MobiDB-lite"/>
    </source>
</evidence>
<dbReference type="EMBL" id="FOOK01000012">
    <property type="protein sequence ID" value="SFG00662.1"/>
    <property type="molecule type" value="Genomic_DNA"/>
</dbReference>
<feature type="compositionally biased region" description="Basic and acidic residues" evidence="1">
    <location>
        <begin position="1"/>
        <end position="10"/>
    </location>
</feature>
<reference evidence="2 3" key="1">
    <citation type="submission" date="2016-10" db="EMBL/GenBank/DDBJ databases">
        <authorList>
            <person name="de Groot N.N."/>
        </authorList>
    </citation>
    <scope>NUCLEOTIDE SEQUENCE [LARGE SCALE GENOMIC DNA]</scope>
    <source>
        <strain evidence="2 3">DSM 44945</strain>
    </source>
</reference>
<evidence type="ECO:0000313" key="3">
    <source>
        <dbReference type="Proteomes" id="UP000198661"/>
    </source>
</evidence>
<gene>
    <name evidence="2" type="ORF">SAMN04488025_11214</name>
</gene>
<feature type="compositionally biased region" description="Low complexity" evidence="1">
    <location>
        <begin position="13"/>
        <end position="36"/>
    </location>
</feature>
<accession>A0A1I2NA82</accession>
<evidence type="ECO:0000313" key="2">
    <source>
        <dbReference type="EMBL" id="SFG00662.1"/>
    </source>
</evidence>